<dbReference type="GeneID" id="4600938"/>
<dbReference type="RefSeq" id="WP_011752698.1">
    <property type="nucleotide sequence ID" value="NC_008698.1"/>
</dbReference>
<dbReference type="Proteomes" id="UP000000641">
    <property type="component" value="Chromosome"/>
</dbReference>
<name>A1RZ03_THEPD</name>
<keyword evidence="3" id="KW-1185">Reference proteome</keyword>
<dbReference type="EnsemblBacteria" id="ABL78433">
    <property type="protein sequence ID" value="ABL78433"/>
    <property type="gene ID" value="Tpen_1033"/>
</dbReference>
<evidence type="ECO:0000313" key="2">
    <source>
        <dbReference type="EMBL" id="ABL78433.1"/>
    </source>
</evidence>
<dbReference type="STRING" id="368408.Tpen_1033"/>
<keyword evidence="1" id="KW-0472">Membrane</keyword>
<evidence type="ECO:0000313" key="3">
    <source>
        <dbReference type="Proteomes" id="UP000000641"/>
    </source>
</evidence>
<dbReference type="KEGG" id="tpe:Tpen_1033"/>
<dbReference type="HOGENOM" id="CLU_985606_0_0_2"/>
<protein>
    <recommendedName>
        <fullName evidence="4">Zinc ribbon domain-containing protein</fullName>
    </recommendedName>
</protein>
<sequence>MTLCPYCGANVERNPGEVVLTCPYCGTAFTVEGGEVGEHLMGRINYSVQQVFENFKSWALRMPETPNDFLEKALFKSYEVRFYPFWVFVFQARVSYAGGYEDLTLPVHVPGHTSMLGTPLEKLRPTLGGKVFYSHRYVVNAGAKLVNPDVGPEDAEKKAVEQAGEMALESLSIRFGGRARLRVESLAVSERKLVHHPVIHATYTYSGREYKFMADASDSRILYAEIPVEAKFRAAAAAGGLASLGLALASLLAARDAPMFAATSLLGFLVVAGVSLSKAFAPTAVVTKSFAS</sequence>
<evidence type="ECO:0008006" key="4">
    <source>
        <dbReference type="Google" id="ProtNLM"/>
    </source>
</evidence>
<reference evidence="3" key="1">
    <citation type="journal article" date="2008" name="J. Bacteriol.">
        <title>Genome sequence of Thermofilum pendens reveals an exceptional loss of biosynthetic pathways without genome reduction.</title>
        <authorList>
            <person name="Anderson I."/>
            <person name="Rodriguez J."/>
            <person name="Susanti D."/>
            <person name="Porat I."/>
            <person name="Reich C."/>
            <person name="Ulrich L.E."/>
            <person name="Elkins J.G."/>
            <person name="Mavromatis K."/>
            <person name="Lykidis A."/>
            <person name="Kim E."/>
            <person name="Thompson L.S."/>
            <person name="Nolan M."/>
            <person name="Land M."/>
            <person name="Copeland A."/>
            <person name="Lapidus A."/>
            <person name="Lucas S."/>
            <person name="Detter C."/>
            <person name="Zhulin I.B."/>
            <person name="Olsen G.J."/>
            <person name="Whitman W."/>
            <person name="Mukhopadhyay B."/>
            <person name="Bristow J."/>
            <person name="Kyrpides N."/>
        </authorList>
    </citation>
    <scope>NUCLEOTIDE SEQUENCE [LARGE SCALE GENOMIC DNA]</scope>
    <source>
        <strain evidence="3">DSM 2475 / Hrk 5</strain>
    </source>
</reference>
<proteinExistence type="predicted"/>
<evidence type="ECO:0000256" key="1">
    <source>
        <dbReference type="SAM" id="Phobius"/>
    </source>
</evidence>
<organism evidence="2 3">
    <name type="scientific">Thermofilum pendens (strain DSM 2475 / Hrk 5)</name>
    <dbReference type="NCBI Taxonomy" id="368408"/>
    <lineage>
        <taxon>Archaea</taxon>
        <taxon>Thermoproteota</taxon>
        <taxon>Thermoprotei</taxon>
        <taxon>Thermofilales</taxon>
        <taxon>Thermofilaceae</taxon>
        <taxon>Thermofilum</taxon>
    </lineage>
</organism>
<keyword evidence="1" id="KW-1133">Transmembrane helix</keyword>
<dbReference type="EMBL" id="CP000505">
    <property type="protein sequence ID" value="ABL78433.1"/>
    <property type="molecule type" value="Genomic_DNA"/>
</dbReference>
<feature type="transmembrane region" description="Helical" evidence="1">
    <location>
        <begin position="260"/>
        <end position="281"/>
    </location>
</feature>
<accession>A1RZ03</accession>
<feature type="transmembrane region" description="Helical" evidence="1">
    <location>
        <begin position="234"/>
        <end position="254"/>
    </location>
</feature>
<dbReference type="AlphaFoldDB" id="A1RZ03"/>
<keyword evidence="1" id="KW-0812">Transmembrane</keyword>
<dbReference type="OrthoDB" id="93530at2157"/>
<gene>
    <name evidence="2" type="ordered locus">Tpen_1033</name>
</gene>
<dbReference type="eggNOG" id="arCOG03776">
    <property type="taxonomic scope" value="Archaea"/>
</dbReference>